<feature type="compositionally biased region" description="Basic and acidic residues" evidence="1">
    <location>
        <begin position="86"/>
        <end position="99"/>
    </location>
</feature>
<dbReference type="Proteomes" id="UP001642900">
    <property type="component" value="Unassembled WGS sequence"/>
</dbReference>
<feature type="compositionally biased region" description="Basic and acidic residues" evidence="1">
    <location>
        <begin position="117"/>
        <end position="134"/>
    </location>
</feature>
<gene>
    <name evidence="3" type="ORF">G6N73_00580</name>
</gene>
<evidence type="ECO:0000313" key="4">
    <source>
        <dbReference type="Proteomes" id="UP001642900"/>
    </source>
</evidence>
<protein>
    <recommendedName>
        <fullName evidence="5">Cell envelope integrity protein TolA</fullName>
    </recommendedName>
</protein>
<name>A0A6G4W4K5_9HYPH</name>
<proteinExistence type="predicted"/>
<evidence type="ECO:0000256" key="2">
    <source>
        <dbReference type="SAM" id="SignalP"/>
    </source>
</evidence>
<sequence>MKAGLTTSVLMHAALLGFGLFTLSAPSALEVADVEALPVDIVPVEEITQIQQGDKTATVNETPAPLPTKKPDIVPEAQKAGENTVDTDKPVTPEAKPKPVETAAAPPPSPEPAPRPEPVEQPKPEPVKQPEPKQEAAPATEVAPTAEPKQEVTPDPVAETIVAETAEAEAVKLPENAPSPEARPKPPQAQTAKTPDRKEADKPTQEAAARPKSTEKEFNADEVAALLNKEKASGGGAKRSTQQAALGGEKTTSGSKLSQSEMDALRGQVQRCWNVPAGALDGEALKVSVQFRLDPSGALEGTPEIIAGGGSSGVERAAAEAARRAVSRCAPYNLPAEKYDAWADVIVNFDPSEMF</sequence>
<comment type="caution">
    <text evidence="3">The sequence shown here is derived from an EMBL/GenBank/DDBJ whole genome shotgun (WGS) entry which is preliminary data.</text>
</comment>
<evidence type="ECO:0008006" key="5">
    <source>
        <dbReference type="Google" id="ProtNLM"/>
    </source>
</evidence>
<keyword evidence="4" id="KW-1185">Reference proteome</keyword>
<dbReference type="Gene3D" id="3.30.1150.10">
    <property type="match status" value="1"/>
</dbReference>
<dbReference type="RefSeq" id="WP_165021692.1">
    <property type="nucleotide sequence ID" value="NZ_JAAKZF010000001.1"/>
</dbReference>
<feature type="compositionally biased region" description="Polar residues" evidence="1">
    <location>
        <begin position="51"/>
        <end position="61"/>
    </location>
</feature>
<evidence type="ECO:0000313" key="3">
    <source>
        <dbReference type="EMBL" id="NGO49681.1"/>
    </source>
</evidence>
<dbReference type="AlphaFoldDB" id="A0A6G4W4K5"/>
<feature type="compositionally biased region" description="Basic and acidic residues" evidence="1">
    <location>
        <begin position="194"/>
        <end position="204"/>
    </location>
</feature>
<keyword evidence="2" id="KW-0732">Signal</keyword>
<feature type="compositionally biased region" description="Polar residues" evidence="1">
    <location>
        <begin position="239"/>
        <end position="261"/>
    </location>
</feature>
<feature type="compositionally biased region" description="Low complexity" evidence="1">
    <location>
        <begin position="135"/>
        <end position="147"/>
    </location>
</feature>
<feature type="signal peptide" evidence="2">
    <location>
        <begin position="1"/>
        <end position="27"/>
    </location>
</feature>
<organism evidence="3 4">
    <name type="scientific">Allomesorhizobium camelthorni</name>
    <dbReference type="NCBI Taxonomy" id="475069"/>
    <lineage>
        <taxon>Bacteria</taxon>
        <taxon>Pseudomonadati</taxon>
        <taxon>Pseudomonadota</taxon>
        <taxon>Alphaproteobacteria</taxon>
        <taxon>Hyphomicrobiales</taxon>
        <taxon>Phyllobacteriaceae</taxon>
        <taxon>Allomesorhizobium</taxon>
    </lineage>
</organism>
<evidence type="ECO:0000256" key="1">
    <source>
        <dbReference type="SAM" id="MobiDB-lite"/>
    </source>
</evidence>
<dbReference type="SUPFAM" id="SSF74653">
    <property type="entry name" value="TolA/TonB C-terminal domain"/>
    <property type="match status" value="1"/>
</dbReference>
<reference evidence="3 4" key="1">
    <citation type="submission" date="2020-02" db="EMBL/GenBank/DDBJ databases">
        <title>Genome sequence of strain CCNWXJ40-4.</title>
        <authorList>
            <person name="Gao J."/>
            <person name="Sun J."/>
        </authorList>
    </citation>
    <scope>NUCLEOTIDE SEQUENCE [LARGE SCALE GENOMIC DNA]</scope>
    <source>
        <strain evidence="3 4">CCNWXJ 40-4</strain>
    </source>
</reference>
<feature type="chain" id="PRO_5026007985" description="Cell envelope integrity protein TolA" evidence="2">
    <location>
        <begin position="28"/>
        <end position="355"/>
    </location>
</feature>
<feature type="compositionally biased region" description="Pro residues" evidence="1">
    <location>
        <begin position="105"/>
        <end position="116"/>
    </location>
</feature>
<dbReference type="EMBL" id="JAAKZF010000001">
    <property type="protein sequence ID" value="NGO49681.1"/>
    <property type="molecule type" value="Genomic_DNA"/>
</dbReference>
<feature type="region of interest" description="Disordered" evidence="1">
    <location>
        <begin position="51"/>
        <end position="261"/>
    </location>
</feature>
<accession>A0A6G4W4K5</accession>